<comment type="subcellular location">
    <subcellularLocation>
        <location evidence="1">Membrane</location>
        <topology evidence="1">Multi-pass membrane protein</topology>
    </subcellularLocation>
</comment>
<dbReference type="EMBL" id="JACBYQ010000001">
    <property type="protein sequence ID" value="NYE95197.1"/>
    <property type="molecule type" value="Genomic_DNA"/>
</dbReference>
<dbReference type="RefSeq" id="WP_343046266.1">
    <property type="nucleotide sequence ID" value="NZ_JACBYQ010000001.1"/>
</dbReference>
<keyword evidence="3 5" id="KW-1133">Transmembrane helix</keyword>
<keyword evidence="8" id="KW-1185">Reference proteome</keyword>
<sequence length="206" mass="22266">MDEVLWATGRVSGIVGLALLTISVLLGLVTRSGRPLPGLPRFSVSLVHRNVAVLSTAFIVLHVVTLLFDSYAKLNLINVFLPFFGSFKPFWQGLGTVAFDFLIAILITGLLRQRIGAKAFRLVHWLVYAMWPLGLAHSIGNGTDGTDLWFLGFGLVSVLAVLAALGWRLSTGFGESGAARKRAESSILSATELNVTELTTRKTEVA</sequence>
<dbReference type="Pfam" id="PF01794">
    <property type="entry name" value="Ferric_reduct"/>
    <property type="match status" value="1"/>
</dbReference>
<dbReference type="GO" id="GO:0016020">
    <property type="term" value="C:membrane"/>
    <property type="evidence" value="ECO:0007669"/>
    <property type="project" value="UniProtKB-SubCell"/>
</dbReference>
<keyword evidence="4 5" id="KW-0472">Membrane</keyword>
<evidence type="ECO:0000256" key="1">
    <source>
        <dbReference type="ARBA" id="ARBA00004141"/>
    </source>
</evidence>
<feature type="transmembrane region" description="Helical" evidence="5">
    <location>
        <begin position="12"/>
        <end position="30"/>
    </location>
</feature>
<feature type="transmembrane region" description="Helical" evidence="5">
    <location>
        <begin position="51"/>
        <end position="71"/>
    </location>
</feature>
<evidence type="ECO:0000256" key="2">
    <source>
        <dbReference type="ARBA" id="ARBA00022692"/>
    </source>
</evidence>
<reference evidence="7 8" key="1">
    <citation type="submission" date="2020-07" db="EMBL/GenBank/DDBJ databases">
        <title>Sequencing the genomes of 1000 actinobacteria strains.</title>
        <authorList>
            <person name="Klenk H.-P."/>
        </authorList>
    </citation>
    <scope>NUCLEOTIDE SEQUENCE [LARGE SCALE GENOMIC DNA]</scope>
    <source>
        <strain evidence="7 8">DSM 102047</strain>
    </source>
</reference>
<keyword evidence="2 5" id="KW-0812">Transmembrane</keyword>
<dbReference type="InterPro" id="IPR013130">
    <property type="entry name" value="Fe3_Rdtase_TM_dom"/>
</dbReference>
<dbReference type="AlphaFoldDB" id="A0A7Y9S8A7"/>
<feature type="transmembrane region" description="Helical" evidence="5">
    <location>
        <begin position="91"/>
        <end position="111"/>
    </location>
</feature>
<evidence type="ECO:0000256" key="5">
    <source>
        <dbReference type="SAM" id="Phobius"/>
    </source>
</evidence>
<name>A0A7Y9S8A7_9MICC</name>
<feature type="domain" description="Ferric oxidoreductase" evidence="6">
    <location>
        <begin position="12"/>
        <end position="134"/>
    </location>
</feature>
<dbReference type="Proteomes" id="UP000521748">
    <property type="component" value="Unassembled WGS sequence"/>
</dbReference>
<evidence type="ECO:0000256" key="3">
    <source>
        <dbReference type="ARBA" id="ARBA00022989"/>
    </source>
</evidence>
<proteinExistence type="predicted"/>
<accession>A0A7Y9S8A7</accession>
<feature type="transmembrane region" description="Helical" evidence="5">
    <location>
        <begin position="148"/>
        <end position="167"/>
    </location>
</feature>
<comment type="caution">
    <text evidence="7">The sequence shown here is derived from an EMBL/GenBank/DDBJ whole genome shotgun (WGS) entry which is preliminary data.</text>
</comment>
<protein>
    <submittedName>
        <fullName evidence="7">Sulfoxide reductase heme-binding subunit YedZ</fullName>
    </submittedName>
</protein>
<evidence type="ECO:0000259" key="6">
    <source>
        <dbReference type="Pfam" id="PF01794"/>
    </source>
</evidence>
<evidence type="ECO:0000256" key="4">
    <source>
        <dbReference type="ARBA" id="ARBA00023136"/>
    </source>
</evidence>
<evidence type="ECO:0000313" key="7">
    <source>
        <dbReference type="EMBL" id="NYE95197.1"/>
    </source>
</evidence>
<gene>
    <name evidence="7" type="ORF">FHU41_001418</name>
</gene>
<feature type="transmembrane region" description="Helical" evidence="5">
    <location>
        <begin position="123"/>
        <end position="142"/>
    </location>
</feature>
<evidence type="ECO:0000313" key="8">
    <source>
        <dbReference type="Proteomes" id="UP000521748"/>
    </source>
</evidence>
<organism evidence="7 8">
    <name type="scientific">Psychromicrobium silvestre</name>
    <dbReference type="NCBI Taxonomy" id="1645614"/>
    <lineage>
        <taxon>Bacteria</taxon>
        <taxon>Bacillati</taxon>
        <taxon>Actinomycetota</taxon>
        <taxon>Actinomycetes</taxon>
        <taxon>Micrococcales</taxon>
        <taxon>Micrococcaceae</taxon>
        <taxon>Psychromicrobium</taxon>
    </lineage>
</organism>